<sequence>MNTRLFACFGTAHGGGNPALVVEDGPPDPAQRSLFAREQALTCVFIDAATDPDLAATLDFVYPHMRSPLCLHATLAAAQVLFERHGSKAPLAVTTAMRGQRLLLSRTGEDVFVQLARQEAPHVEADAALARRLLAAPGLALASAPVIASVGSPKLLLEVADRAALYELRPDLEAIAAWGRATGISGCYAWCRSGAGDYEGRNFNHLDPKLEDAATGVAAGALTVALGHGLTLHQGHATGRDCLIRTMIDGEAVLVGGRVEAC</sequence>
<dbReference type="EMBL" id="CP062941">
    <property type="protein sequence ID" value="QOL47719.1"/>
    <property type="molecule type" value="Genomic_DNA"/>
</dbReference>
<dbReference type="Gene3D" id="3.10.310.10">
    <property type="entry name" value="Diaminopimelate Epimerase, Chain A, domain 1"/>
    <property type="match status" value="2"/>
</dbReference>
<keyword evidence="2" id="KW-1185">Reference proteome</keyword>
<dbReference type="KEGG" id="mlir:LPB04_11790"/>
<organism evidence="1 2">
    <name type="scientific">Massilia litorea</name>
    <dbReference type="NCBI Taxonomy" id="2769491"/>
    <lineage>
        <taxon>Bacteria</taxon>
        <taxon>Pseudomonadati</taxon>
        <taxon>Pseudomonadota</taxon>
        <taxon>Betaproteobacteria</taxon>
        <taxon>Burkholderiales</taxon>
        <taxon>Oxalobacteraceae</taxon>
        <taxon>Telluria group</taxon>
        <taxon>Massilia</taxon>
    </lineage>
</organism>
<dbReference type="PANTHER" id="PTHR13774">
    <property type="entry name" value="PHENAZINE BIOSYNTHESIS PROTEIN"/>
    <property type="match status" value="1"/>
</dbReference>
<dbReference type="Proteomes" id="UP000593875">
    <property type="component" value="Chromosome"/>
</dbReference>
<protein>
    <submittedName>
        <fullName evidence="1">PhzF family phenazine biosynthesis protein</fullName>
    </submittedName>
</protein>
<dbReference type="Pfam" id="PF02567">
    <property type="entry name" value="PhzC-PhzF"/>
    <property type="match status" value="1"/>
</dbReference>
<gene>
    <name evidence="1" type="ORF">LPB04_11790</name>
</gene>
<accession>A0A7L9TZU7</accession>
<dbReference type="InterPro" id="IPR003719">
    <property type="entry name" value="Phenazine_PhzF-like"/>
</dbReference>
<reference evidence="1 2" key="1">
    <citation type="submission" date="2020-10" db="EMBL/GenBank/DDBJ databases">
        <title>Genome sequencing of Massilia sp. LPB0304.</title>
        <authorList>
            <person name="Kim J."/>
        </authorList>
    </citation>
    <scope>NUCLEOTIDE SEQUENCE [LARGE SCALE GENOMIC DNA]</scope>
    <source>
        <strain evidence="1 2">LPB0304</strain>
    </source>
</reference>
<dbReference type="PIRSF" id="PIRSF016184">
    <property type="entry name" value="PhzC_PhzF"/>
    <property type="match status" value="1"/>
</dbReference>
<dbReference type="SUPFAM" id="SSF54506">
    <property type="entry name" value="Diaminopimelate epimerase-like"/>
    <property type="match status" value="1"/>
</dbReference>
<dbReference type="AlphaFoldDB" id="A0A7L9TZU7"/>
<evidence type="ECO:0000313" key="1">
    <source>
        <dbReference type="EMBL" id="QOL47719.1"/>
    </source>
</evidence>
<dbReference type="GO" id="GO:0005737">
    <property type="term" value="C:cytoplasm"/>
    <property type="evidence" value="ECO:0007669"/>
    <property type="project" value="TreeGrafter"/>
</dbReference>
<proteinExistence type="predicted"/>
<evidence type="ECO:0000313" key="2">
    <source>
        <dbReference type="Proteomes" id="UP000593875"/>
    </source>
</evidence>
<name>A0A7L9TZU7_9BURK</name>
<dbReference type="RefSeq" id="WP_193684779.1">
    <property type="nucleotide sequence ID" value="NZ_CP062941.1"/>
</dbReference>
<dbReference type="GO" id="GO:0016853">
    <property type="term" value="F:isomerase activity"/>
    <property type="evidence" value="ECO:0007669"/>
    <property type="project" value="TreeGrafter"/>
</dbReference>